<gene>
    <name evidence="1" type="ORF">MENTE1834_LOCUS2797</name>
</gene>
<keyword evidence="2" id="KW-1185">Reference proteome</keyword>
<proteinExistence type="predicted"/>
<name>A0ACB0XS07_MELEN</name>
<dbReference type="EMBL" id="CAVMJV010000002">
    <property type="protein sequence ID" value="CAK5014721.1"/>
    <property type="molecule type" value="Genomic_DNA"/>
</dbReference>
<organism evidence="1 2">
    <name type="scientific">Meloidogyne enterolobii</name>
    <name type="common">Root-knot nematode worm</name>
    <name type="synonym">Meloidogyne mayaguensis</name>
    <dbReference type="NCBI Taxonomy" id="390850"/>
    <lineage>
        <taxon>Eukaryota</taxon>
        <taxon>Metazoa</taxon>
        <taxon>Ecdysozoa</taxon>
        <taxon>Nematoda</taxon>
        <taxon>Chromadorea</taxon>
        <taxon>Rhabditida</taxon>
        <taxon>Tylenchina</taxon>
        <taxon>Tylenchomorpha</taxon>
        <taxon>Tylenchoidea</taxon>
        <taxon>Meloidogynidae</taxon>
        <taxon>Meloidogyninae</taxon>
        <taxon>Meloidogyne</taxon>
    </lineage>
</organism>
<dbReference type="Proteomes" id="UP001497535">
    <property type="component" value="Unassembled WGS sequence"/>
</dbReference>
<sequence>MSEEEYKKIMGEHVYEEYKQLGDDRQINYIEKIVKVKQLEEYLKLNKLDTYLEQLKDMRENENMKGGPAVNRPCHMINEAEVCKIDVCMFYFILFLNIG</sequence>
<comment type="caution">
    <text evidence="1">The sequence shown here is derived from an EMBL/GenBank/DDBJ whole genome shotgun (WGS) entry which is preliminary data.</text>
</comment>
<reference evidence="1" key="1">
    <citation type="submission" date="2023-11" db="EMBL/GenBank/DDBJ databases">
        <authorList>
            <person name="Poullet M."/>
        </authorList>
    </citation>
    <scope>NUCLEOTIDE SEQUENCE</scope>
    <source>
        <strain evidence="1">E1834</strain>
    </source>
</reference>
<evidence type="ECO:0000313" key="1">
    <source>
        <dbReference type="EMBL" id="CAK5014721.1"/>
    </source>
</evidence>
<protein>
    <submittedName>
        <fullName evidence="1">Uncharacterized protein</fullName>
    </submittedName>
</protein>
<accession>A0ACB0XS07</accession>
<evidence type="ECO:0000313" key="2">
    <source>
        <dbReference type="Proteomes" id="UP001497535"/>
    </source>
</evidence>